<protein>
    <recommendedName>
        <fullName evidence="14">Mitochondrial import inner membrane translocase subunit</fullName>
    </recommendedName>
</protein>
<keyword evidence="4" id="KW-0479">Metal-binding</keyword>
<dbReference type="GO" id="GO:0045039">
    <property type="term" value="P:protein insertion into mitochondrial inner membrane"/>
    <property type="evidence" value="ECO:0007669"/>
    <property type="project" value="UniProtKB-ARBA"/>
</dbReference>
<evidence type="ECO:0000256" key="5">
    <source>
        <dbReference type="ARBA" id="ARBA00022792"/>
    </source>
</evidence>
<dbReference type="GO" id="GO:0046872">
    <property type="term" value="F:metal ion binding"/>
    <property type="evidence" value="ECO:0007669"/>
    <property type="project" value="UniProtKB-KW"/>
</dbReference>
<sequence length="120" mass="12494">MSSIFGSGSAAPIQTSEEIKAAVMRQLQQEAAMSNARSLIGKINKHCFKACVPAPGTSLSAKENTCLSSCMEKYIAMWNTTSKTYIARIGVETKRMGGQDAAAIASMATGMPEGGSGILG</sequence>
<dbReference type="PhylomeDB" id="A0A0A2KH75"/>
<comment type="similarity">
    <text evidence="2 14">Belongs to the small Tim family.</text>
</comment>
<dbReference type="GO" id="GO:0042719">
    <property type="term" value="C:mitochondrial intermembrane space chaperone complex"/>
    <property type="evidence" value="ECO:0007669"/>
    <property type="project" value="UniProtKB-ARBA"/>
</dbReference>
<evidence type="ECO:0000313" key="17">
    <source>
        <dbReference type="Proteomes" id="UP000030143"/>
    </source>
</evidence>
<dbReference type="Gene3D" id="1.10.287.810">
    <property type="entry name" value="Mitochondrial import inner membrane translocase subunit tim13 like domains"/>
    <property type="match status" value="1"/>
</dbReference>
<keyword evidence="6" id="KW-0862">Zinc</keyword>
<dbReference type="OrthoDB" id="7813104at2759"/>
<dbReference type="InterPro" id="IPR035427">
    <property type="entry name" value="Tim10-like_dom_sf"/>
</dbReference>
<evidence type="ECO:0000256" key="2">
    <source>
        <dbReference type="ARBA" id="ARBA00006720"/>
    </source>
</evidence>
<evidence type="ECO:0000256" key="14">
    <source>
        <dbReference type="RuleBase" id="RU367043"/>
    </source>
</evidence>
<gene>
    <name evidence="16" type="ORF">PEX2_021590</name>
</gene>
<comment type="subcellular location">
    <subcellularLocation>
        <location evidence="1 14">Mitochondrion inner membrane</location>
        <topology evidence="1 14">Peripheral membrane protein</topology>
        <orientation evidence="1 14">Intermembrane side</orientation>
    </subcellularLocation>
</comment>
<comment type="caution">
    <text evidence="16">The sequence shown here is derived from an EMBL/GenBank/DDBJ whole genome shotgun (WGS) entry which is preliminary data.</text>
</comment>
<keyword evidence="3 14" id="KW-0813">Transport</keyword>
<evidence type="ECO:0000256" key="8">
    <source>
        <dbReference type="ARBA" id="ARBA00023010"/>
    </source>
</evidence>
<comment type="subunit">
    <text evidence="13">Heterohexamer; composed of 3 copies of TIM8 and 3 copies of TIM13, named soluble 70 kDa complex. Associates with the TIM22 complex, whose core is composed of TIM22 and TIM54. Interacts with the transmembrane regions of multi-pass transmembrane proteins in transit.</text>
</comment>
<organism evidence="16 17">
    <name type="scientific">Penicillium expansum</name>
    <name type="common">Blue mold rot fungus</name>
    <dbReference type="NCBI Taxonomy" id="27334"/>
    <lineage>
        <taxon>Eukaryota</taxon>
        <taxon>Fungi</taxon>
        <taxon>Dikarya</taxon>
        <taxon>Ascomycota</taxon>
        <taxon>Pezizomycotina</taxon>
        <taxon>Eurotiomycetes</taxon>
        <taxon>Eurotiomycetidae</taxon>
        <taxon>Eurotiales</taxon>
        <taxon>Aspergillaceae</taxon>
        <taxon>Penicillium</taxon>
    </lineage>
</organism>
<keyword evidence="5 14" id="KW-0999">Mitochondrion inner membrane</keyword>
<keyword evidence="11 14" id="KW-0143">Chaperone</keyword>
<dbReference type="STRING" id="27334.A0A0A2KH75"/>
<evidence type="ECO:0000256" key="9">
    <source>
        <dbReference type="ARBA" id="ARBA00023128"/>
    </source>
</evidence>
<keyword evidence="5 14" id="KW-0472">Membrane</keyword>
<dbReference type="GeneID" id="27674853"/>
<keyword evidence="17" id="KW-1185">Reference proteome</keyword>
<comment type="domain">
    <text evidence="14">The twin CX3C motif contains 4 conserved Cys residues that form 2 disulfide bonds in the mitochondrial intermembrane space.</text>
</comment>
<evidence type="ECO:0000256" key="7">
    <source>
        <dbReference type="ARBA" id="ARBA00022927"/>
    </source>
</evidence>
<dbReference type="RefSeq" id="XP_016599344.1">
    <property type="nucleotide sequence ID" value="XM_016739434.1"/>
</dbReference>
<keyword evidence="9 14" id="KW-0496">Mitochondrion</keyword>
<evidence type="ECO:0000259" key="15">
    <source>
        <dbReference type="Pfam" id="PF02953"/>
    </source>
</evidence>
<name>A0A0A2KH75_PENEN</name>
<comment type="function">
    <text evidence="12">Mitochondrial intermembrane chaperone that participates in the import and insertion of some multi-pass transmembrane proteins into the mitochondrial inner membrane. Also required for the transfer of beta-barrel precursors from the TOM complex to the sorting and assembly machinery (SAM complex) of the outer membrane. Acts as a chaperone-like protein that protects the hydrophobic precursors from aggregation and guide them through the mitochondrial intermembrane space. The TIM8-TIM13 complex is non essential and only mediates the import of few proteins, while the predominant TIM9-TIM10 70 kDa complex is crucial and mediates the import of much more proteins.</text>
</comment>
<dbReference type="GO" id="GO:0015031">
    <property type="term" value="P:protein transport"/>
    <property type="evidence" value="ECO:0007669"/>
    <property type="project" value="UniProtKB-KW"/>
</dbReference>
<reference evidence="16 17" key="1">
    <citation type="journal article" date="2015" name="Mol. Plant Microbe Interact.">
        <title>Genome, transcriptome, and functional analyses of Penicillium expansum provide new insights into secondary metabolism and pathogenicity.</title>
        <authorList>
            <person name="Ballester A.R."/>
            <person name="Marcet-Houben M."/>
            <person name="Levin E."/>
            <person name="Sela N."/>
            <person name="Selma-Lazaro C."/>
            <person name="Carmona L."/>
            <person name="Wisniewski M."/>
            <person name="Droby S."/>
            <person name="Gonzalez-Candelas L."/>
            <person name="Gabaldon T."/>
        </authorList>
    </citation>
    <scope>NUCLEOTIDE SEQUENCE [LARGE SCALE GENOMIC DNA]</scope>
    <source>
        <strain evidence="16 17">MD-8</strain>
    </source>
</reference>
<evidence type="ECO:0000256" key="6">
    <source>
        <dbReference type="ARBA" id="ARBA00022833"/>
    </source>
</evidence>
<evidence type="ECO:0000256" key="10">
    <source>
        <dbReference type="ARBA" id="ARBA00023157"/>
    </source>
</evidence>
<dbReference type="SUPFAM" id="SSF144122">
    <property type="entry name" value="Tim10-like"/>
    <property type="match status" value="1"/>
</dbReference>
<keyword evidence="8 14" id="KW-0811">Translocation</keyword>
<accession>A0A0A2KH75</accession>
<dbReference type="VEuPathDB" id="FungiDB:PEXP_010670"/>
<evidence type="ECO:0000256" key="4">
    <source>
        <dbReference type="ARBA" id="ARBA00022723"/>
    </source>
</evidence>
<dbReference type="GO" id="GO:0005743">
    <property type="term" value="C:mitochondrial inner membrane"/>
    <property type="evidence" value="ECO:0007669"/>
    <property type="project" value="UniProtKB-SubCell"/>
</dbReference>
<evidence type="ECO:0000256" key="3">
    <source>
        <dbReference type="ARBA" id="ARBA00022448"/>
    </source>
</evidence>
<dbReference type="Proteomes" id="UP000030143">
    <property type="component" value="Unassembled WGS sequence"/>
</dbReference>
<dbReference type="HOGENOM" id="CLU_141397_0_1_1"/>
<keyword evidence="10 14" id="KW-1015">Disulfide bond</keyword>
<evidence type="ECO:0000256" key="1">
    <source>
        <dbReference type="ARBA" id="ARBA00004137"/>
    </source>
</evidence>
<keyword evidence="7 14" id="KW-0653">Protein transport</keyword>
<dbReference type="AlphaFoldDB" id="A0A0A2KH75"/>
<feature type="domain" description="Tim10-like" evidence="15">
    <location>
        <begin position="26"/>
        <end position="86"/>
    </location>
</feature>
<dbReference type="InterPro" id="IPR004217">
    <property type="entry name" value="Tim10-like"/>
</dbReference>
<dbReference type="FunFam" id="1.10.287.810:FF:000001">
    <property type="entry name" value="mitochondrial import inner membrane translocase subunit TIM13"/>
    <property type="match status" value="1"/>
</dbReference>
<evidence type="ECO:0000256" key="13">
    <source>
        <dbReference type="ARBA" id="ARBA00025862"/>
    </source>
</evidence>
<dbReference type="EMBL" id="JQFZ01000138">
    <property type="protein sequence ID" value="KGO57716.1"/>
    <property type="molecule type" value="Genomic_DNA"/>
</dbReference>
<dbReference type="Pfam" id="PF02953">
    <property type="entry name" value="zf-Tim10_DDP"/>
    <property type="match status" value="1"/>
</dbReference>
<evidence type="ECO:0000256" key="11">
    <source>
        <dbReference type="ARBA" id="ARBA00023186"/>
    </source>
</evidence>
<evidence type="ECO:0000256" key="12">
    <source>
        <dbReference type="ARBA" id="ARBA00025151"/>
    </source>
</evidence>
<evidence type="ECO:0000313" key="16">
    <source>
        <dbReference type="EMBL" id="KGO57716.1"/>
    </source>
</evidence>
<proteinExistence type="inferred from homology"/>